<dbReference type="EMBL" id="JASBNA010000006">
    <property type="protein sequence ID" value="KAK7691068.1"/>
    <property type="molecule type" value="Genomic_DNA"/>
</dbReference>
<proteinExistence type="predicted"/>
<protein>
    <submittedName>
        <fullName evidence="1">Uncharacterized protein</fullName>
    </submittedName>
</protein>
<evidence type="ECO:0000313" key="1">
    <source>
        <dbReference type="EMBL" id="KAK7691068.1"/>
    </source>
</evidence>
<evidence type="ECO:0000313" key="2">
    <source>
        <dbReference type="Proteomes" id="UP001385951"/>
    </source>
</evidence>
<comment type="caution">
    <text evidence="1">The sequence shown here is derived from an EMBL/GenBank/DDBJ whole genome shotgun (WGS) entry which is preliminary data.</text>
</comment>
<name>A0AAW0GLI0_9APHY</name>
<reference evidence="1 2" key="1">
    <citation type="submission" date="2022-09" db="EMBL/GenBank/DDBJ databases">
        <authorList>
            <person name="Palmer J.M."/>
        </authorList>
    </citation>
    <scope>NUCLEOTIDE SEQUENCE [LARGE SCALE GENOMIC DNA]</scope>
    <source>
        <strain evidence="1 2">DSM 7382</strain>
    </source>
</reference>
<accession>A0AAW0GLI0</accession>
<dbReference type="AlphaFoldDB" id="A0AAW0GLI0"/>
<dbReference type="Proteomes" id="UP001385951">
    <property type="component" value="Unassembled WGS sequence"/>
</dbReference>
<gene>
    <name evidence="1" type="ORF">QCA50_006171</name>
</gene>
<organism evidence="1 2">
    <name type="scientific">Cerrena zonata</name>
    <dbReference type="NCBI Taxonomy" id="2478898"/>
    <lineage>
        <taxon>Eukaryota</taxon>
        <taxon>Fungi</taxon>
        <taxon>Dikarya</taxon>
        <taxon>Basidiomycota</taxon>
        <taxon>Agaricomycotina</taxon>
        <taxon>Agaricomycetes</taxon>
        <taxon>Polyporales</taxon>
        <taxon>Cerrenaceae</taxon>
        <taxon>Cerrena</taxon>
    </lineage>
</organism>
<sequence length="255" mass="28188">MGRNRNNAAWKIYARQMLSLNYGLALWQPSPSTGHTCVRIGDVGYIRDGSFRFLFNAAKPNGPVPDGFEPLKIGDIHTNQPRKRGLLWARSINLVGAAAGTDFSQAPIPVNAAVSYSFQTSTTEGATLLTRHKTHSSDAVERLRFQKYIRKHYKSWLRFANSQLEHGISAKDLFLVTGCDLTKDFSMFTYTQNQKMLGFDFKFKIGHAVSAAASTWASWEGCNAMSVASSSEPPGCHCPLYEEKEATTASFDSCG</sequence>
<keyword evidence="2" id="KW-1185">Reference proteome</keyword>